<dbReference type="PANTHER" id="PTHR11893">
    <property type="entry name" value="INNEXIN"/>
    <property type="match status" value="1"/>
</dbReference>
<reference evidence="14" key="1">
    <citation type="submission" date="2025-08" db="UniProtKB">
        <authorList>
            <consortium name="RefSeq"/>
        </authorList>
    </citation>
    <scope>IDENTIFICATION</scope>
    <source>
        <tissue evidence="14">Whole organism</tissue>
    </source>
</reference>
<keyword evidence="5 12" id="KW-0812">Transmembrane</keyword>
<evidence type="ECO:0000256" key="12">
    <source>
        <dbReference type="RuleBase" id="RU010713"/>
    </source>
</evidence>
<comment type="similarity">
    <text evidence="12">Belongs to the pannexin family.</text>
</comment>
<feature type="transmembrane region" description="Helical" evidence="12">
    <location>
        <begin position="220"/>
        <end position="243"/>
    </location>
</feature>
<evidence type="ECO:0000256" key="4">
    <source>
        <dbReference type="ARBA" id="ARBA00022475"/>
    </source>
</evidence>
<comment type="function">
    <text evidence="12">Structural component of the gap junctions.</text>
</comment>
<keyword evidence="6" id="KW-0303">Gap junction</keyword>
<dbReference type="PANTHER" id="PTHR11893:SF36">
    <property type="entry name" value="INNEXIN-5"/>
    <property type="match status" value="1"/>
</dbReference>
<accession>A0A8B7PI60</accession>
<evidence type="ECO:0000256" key="3">
    <source>
        <dbReference type="ARBA" id="ARBA00022448"/>
    </source>
</evidence>
<evidence type="ECO:0000256" key="10">
    <source>
        <dbReference type="ARBA" id="ARBA00023136"/>
    </source>
</evidence>
<evidence type="ECO:0000313" key="14">
    <source>
        <dbReference type="RefSeq" id="XP_018025212.1"/>
    </source>
</evidence>
<evidence type="ECO:0000256" key="9">
    <source>
        <dbReference type="ARBA" id="ARBA00023065"/>
    </source>
</evidence>
<keyword evidence="11 12" id="KW-0407">Ion channel</keyword>
<dbReference type="GO" id="GO:0005243">
    <property type="term" value="F:gap junction channel activity"/>
    <property type="evidence" value="ECO:0007669"/>
    <property type="project" value="TreeGrafter"/>
</dbReference>
<sequence length="486" mass="55235">MSFLLHFSSYLVGGNVPIDDGVDKLNRKYTILILVSLSLPLVTKQFAGDPIECFTPTYFTEPQARYVNSYCWTASTYYIIPVDEEKQLVTRVHSVTFEEGGTASVTGERIKVNYYQWAPIILLVEAGLFYVPFAIWNATAKNSGIKVGRLLKKVTIISQYTPGHPDRDALIVEFLDQFNTLMGVAKCCPGTVCKFDCSSSASCAGAPSSSLFVLYMLIKLLYVVNIIVQYFLLTVFLGEGYLYHGLEILEKLVQKKEWWTSPRFPLQTLCQVRAAQQGALRTYTCQCVLPINLFNEKIFSFVWFFFATLLPITIYSGLIWVWRTLTCSRIAFIHYYLWRTRRIGKEDLYNNARKMAVDYLGWDGCLVLRLVEMNHGGTILTTLTERLWEFYEGLEKAQQDGGDPDTFMHQRQPLYSCGPIQPPPAGAGPSTQSAPYRFYGRHFIPGASGAYPGYMWNHPELASPSYSSYPRIRGKIRRSSRRGLII</sequence>
<dbReference type="PROSITE" id="PS51013">
    <property type="entry name" value="PANNEXIN"/>
    <property type="match status" value="1"/>
</dbReference>
<keyword evidence="13" id="KW-1185">Reference proteome</keyword>
<dbReference type="InterPro" id="IPR000990">
    <property type="entry name" value="Innexin"/>
</dbReference>
<dbReference type="Proteomes" id="UP000694843">
    <property type="component" value="Unplaced"/>
</dbReference>
<gene>
    <name evidence="14" type="primary">LOC108680810</name>
    <name evidence="12" type="synonym">inx</name>
</gene>
<keyword evidence="10 12" id="KW-0472">Membrane</keyword>
<comment type="caution">
    <text evidence="12">Lacks conserved residue(s) required for the propagation of feature annotation.</text>
</comment>
<protein>
    <recommendedName>
        <fullName evidence="12">Innexin</fullName>
    </recommendedName>
</protein>
<dbReference type="RefSeq" id="XP_018025212.1">
    <property type="nucleotide sequence ID" value="XM_018169723.2"/>
</dbReference>
<dbReference type="GeneID" id="108680810"/>
<keyword evidence="4" id="KW-1003">Cell membrane</keyword>
<feature type="transmembrane region" description="Helical" evidence="12">
    <location>
        <begin position="114"/>
        <end position="136"/>
    </location>
</feature>
<dbReference type="AlphaFoldDB" id="A0A8B7PI60"/>
<keyword evidence="7" id="KW-0965">Cell junction</keyword>
<keyword evidence="3 12" id="KW-0813">Transport</keyword>
<keyword evidence="8 12" id="KW-1133">Transmembrane helix</keyword>
<evidence type="ECO:0000313" key="13">
    <source>
        <dbReference type="Proteomes" id="UP000694843"/>
    </source>
</evidence>
<evidence type="ECO:0000256" key="11">
    <source>
        <dbReference type="ARBA" id="ARBA00023303"/>
    </source>
</evidence>
<keyword evidence="9 12" id="KW-0406">Ion transport</keyword>
<dbReference type="KEGG" id="hazt:108680810"/>
<dbReference type="GO" id="GO:0005921">
    <property type="term" value="C:gap junction"/>
    <property type="evidence" value="ECO:0007669"/>
    <property type="project" value="UniProtKB-SubCell"/>
</dbReference>
<evidence type="ECO:0000256" key="5">
    <source>
        <dbReference type="ARBA" id="ARBA00022692"/>
    </source>
</evidence>
<comment type="subcellular location">
    <subcellularLocation>
        <location evidence="1">Cell junction</location>
        <location evidence="1">Gap junction</location>
    </subcellularLocation>
    <subcellularLocation>
        <location evidence="2 12">Cell membrane</location>
        <topology evidence="2 12">Multi-pass membrane protein</topology>
    </subcellularLocation>
</comment>
<organism evidence="13 14">
    <name type="scientific">Hyalella azteca</name>
    <name type="common">Amphipod</name>
    <dbReference type="NCBI Taxonomy" id="294128"/>
    <lineage>
        <taxon>Eukaryota</taxon>
        <taxon>Metazoa</taxon>
        <taxon>Ecdysozoa</taxon>
        <taxon>Arthropoda</taxon>
        <taxon>Crustacea</taxon>
        <taxon>Multicrustacea</taxon>
        <taxon>Malacostraca</taxon>
        <taxon>Eumalacostraca</taxon>
        <taxon>Peracarida</taxon>
        <taxon>Amphipoda</taxon>
        <taxon>Senticaudata</taxon>
        <taxon>Talitrida</taxon>
        <taxon>Talitroidea</taxon>
        <taxon>Hyalellidae</taxon>
        <taxon>Hyalella</taxon>
    </lineage>
</organism>
<evidence type="ECO:0000256" key="6">
    <source>
        <dbReference type="ARBA" id="ARBA00022868"/>
    </source>
</evidence>
<evidence type="ECO:0000256" key="7">
    <source>
        <dbReference type="ARBA" id="ARBA00022949"/>
    </source>
</evidence>
<evidence type="ECO:0000256" key="2">
    <source>
        <dbReference type="ARBA" id="ARBA00004651"/>
    </source>
</evidence>
<evidence type="ECO:0000256" key="8">
    <source>
        <dbReference type="ARBA" id="ARBA00022989"/>
    </source>
</evidence>
<evidence type="ECO:0000256" key="1">
    <source>
        <dbReference type="ARBA" id="ARBA00004610"/>
    </source>
</evidence>
<dbReference type="GO" id="GO:0034220">
    <property type="term" value="P:monoatomic ion transmembrane transport"/>
    <property type="evidence" value="ECO:0007669"/>
    <property type="project" value="UniProtKB-KW"/>
</dbReference>
<dbReference type="Pfam" id="PF00876">
    <property type="entry name" value="Innexin"/>
    <property type="match status" value="1"/>
</dbReference>
<dbReference type="OrthoDB" id="5867527at2759"/>
<feature type="transmembrane region" description="Helical" evidence="12">
    <location>
        <begin position="298"/>
        <end position="322"/>
    </location>
</feature>
<dbReference type="GO" id="GO:0005886">
    <property type="term" value="C:plasma membrane"/>
    <property type="evidence" value="ECO:0007669"/>
    <property type="project" value="UniProtKB-SubCell"/>
</dbReference>
<name>A0A8B7PI60_HYAAZ</name>
<proteinExistence type="inferred from homology"/>
<dbReference type="OMA" id="LANELWM"/>
<dbReference type="PRINTS" id="PR01262">
    <property type="entry name" value="INNEXIN"/>
</dbReference>